<dbReference type="InterPro" id="IPR018488">
    <property type="entry name" value="cNMP-bd_CS"/>
</dbReference>
<keyword evidence="5" id="KW-0406">Ion transport</keyword>
<dbReference type="GO" id="GO:0005222">
    <property type="term" value="F:intracellularly cAMP-activated cation channel activity"/>
    <property type="evidence" value="ECO:0007669"/>
    <property type="project" value="TreeGrafter"/>
</dbReference>
<evidence type="ECO:0000313" key="12">
    <source>
        <dbReference type="Proteomes" id="UP000186922"/>
    </source>
</evidence>
<keyword evidence="6 9" id="KW-0472">Membrane</keyword>
<feature type="transmembrane region" description="Helical" evidence="9">
    <location>
        <begin position="100"/>
        <end position="121"/>
    </location>
</feature>
<dbReference type="EMBL" id="BDGG01000002">
    <property type="protein sequence ID" value="GAU93142.1"/>
    <property type="molecule type" value="Genomic_DNA"/>
</dbReference>
<dbReference type="GO" id="GO:0017071">
    <property type="term" value="C:intracellular cyclic nucleotide activated cation channel complex"/>
    <property type="evidence" value="ECO:0007669"/>
    <property type="project" value="TreeGrafter"/>
</dbReference>
<dbReference type="SUPFAM" id="SSF51206">
    <property type="entry name" value="cAMP-binding domain-like"/>
    <property type="match status" value="1"/>
</dbReference>
<dbReference type="Pfam" id="PF00520">
    <property type="entry name" value="Ion_trans"/>
    <property type="match status" value="1"/>
</dbReference>
<dbReference type="Gene3D" id="2.60.120.10">
    <property type="entry name" value="Jelly Rolls"/>
    <property type="match status" value="1"/>
</dbReference>
<dbReference type="GO" id="GO:0044877">
    <property type="term" value="F:protein-containing complex binding"/>
    <property type="evidence" value="ECO:0007669"/>
    <property type="project" value="TreeGrafter"/>
</dbReference>
<dbReference type="Proteomes" id="UP000186922">
    <property type="component" value="Unassembled WGS sequence"/>
</dbReference>
<accession>A0A1D1UZQ2</accession>
<keyword evidence="2" id="KW-0813">Transport</keyword>
<dbReference type="InterPro" id="IPR000595">
    <property type="entry name" value="cNMP-bd_dom"/>
</dbReference>
<dbReference type="AlphaFoldDB" id="A0A1D1UZQ2"/>
<feature type="domain" description="Cyclic nucleotide-binding" evidence="10">
    <location>
        <begin position="423"/>
        <end position="525"/>
    </location>
</feature>
<evidence type="ECO:0000256" key="8">
    <source>
        <dbReference type="ARBA" id="ARBA00023303"/>
    </source>
</evidence>
<dbReference type="GO" id="GO:0030553">
    <property type="term" value="F:cGMP binding"/>
    <property type="evidence" value="ECO:0007669"/>
    <property type="project" value="TreeGrafter"/>
</dbReference>
<feature type="transmembrane region" description="Helical" evidence="9">
    <location>
        <begin position="232"/>
        <end position="257"/>
    </location>
</feature>
<evidence type="ECO:0000256" key="2">
    <source>
        <dbReference type="ARBA" id="ARBA00022448"/>
    </source>
</evidence>
<dbReference type="GO" id="GO:0005886">
    <property type="term" value="C:plasma membrane"/>
    <property type="evidence" value="ECO:0007669"/>
    <property type="project" value="TreeGrafter"/>
</dbReference>
<dbReference type="InterPro" id="IPR018490">
    <property type="entry name" value="cNMP-bd_dom_sf"/>
</dbReference>
<evidence type="ECO:0000256" key="6">
    <source>
        <dbReference type="ARBA" id="ARBA00023136"/>
    </source>
</evidence>
<name>A0A1D1UZQ2_RAMVA</name>
<feature type="transmembrane region" description="Helical" evidence="9">
    <location>
        <begin position="319"/>
        <end position="341"/>
    </location>
</feature>
<evidence type="ECO:0000256" key="4">
    <source>
        <dbReference type="ARBA" id="ARBA00022989"/>
    </source>
</evidence>
<evidence type="ECO:0000313" key="11">
    <source>
        <dbReference type="EMBL" id="GAU93142.1"/>
    </source>
</evidence>
<evidence type="ECO:0000256" key="3">
    <source>
        <dbReference type="ARBA" id="ARBA00022692"/>
    </source>
</evidence>
<dbReference type="OrthoDB" id="421226at2759"/>
<dbReference type="InterPro" id="IPR014710">
    <property type="entry name" value="RmlC-like_jellyroll"/>
</dbReference>
<dbReference type="PROSITE" id="PS00888">
    <property type="entry name" value="CNMP_BINDING_1"/>
    <property type="match status" value="1"/>
</dbReference>
<keyword evidence="7" id="KW-1071">Ligand-gated ion channel</keyword>
<dbReference type="Gene3D" id="1.10.287.70">
    <property type="match status" value="1"/>
</dbReference>
<keyword evidence="4 9" id="KW-1133">Transmembrane helix</keyword>
<dbReference type="Gene3D" id="1.10.287.630">
    <property type="entry name" value="Helix hairpin bin"/>
    <property type="match status" value="1"/>
</dbReference>
<evidence type="ECO:0000256" key="5">
    <source>
        <dbReference type="ARBA" id="ARBA00023065"/>
    </source>
</evidence>
<sequence length="534" mass="61688">MTKPGSFRVSRLFRSGRLSFYGLAWAIRLFQSSNPRRNRRRVNDSGPESVSVSVDPVAAEELANLEYAEPVVNDPYALKYGLRFNPKWVLKPWSKWNYRWLAVISLAVIYNLLLIFPRAVYEQLEDDCGFRTTFTVLDYTCDFIYVCDMVASFLSGFLENGIVLREPRRLWHKYRTSSKTKLDILSLLPTDICFIFTGYRVPYPIVRINRLFRMHRLSEFIYRAETRSSSPILIRIGVLIAILAILTHINGCLYYFISAQIGIGSDVWVYPATARWRTNTTDHQQDTLWQKWSFCTYWSAMMLTSILPNMNNPTTTAEHIFHCAVILVGMLVFATIVARISRMILDINKKRDIFRSKEEGVKGYLQVHKVGADMDSRVTRWFNYIWSTKQDLDEESVLTLLPEKLRMEIARFVHISVLKQVKLFHELDEQFLEELVLKLRFQPFSPDDYICRKGDIGRQMYVVKRGKLNVVSDDGTKVFATLGAGTVFGELSILNVPGSKNGNRRTANVRAVGYADLFSLSKEDLWDSLKVNCV</sequence>
<keyword evidence="12" id="KW-1185">Reference proteome</keyword>
<dbReference type="PANTHER" id="PTHR45638">
    <property type="entry name" value="CYCLIC NUCLEOTIDE-GATED CATION CHANNEL SUBUNIT A"/>
    <property type="match status" value="1"/>
</dbReference>
<comment type="caution">
    <text evidence="11">The sequence shown here is derived from an EMBL/GenBank/DDBJ whole genome shotgun (WGS) entry which is preliminary data.</text>
</comment>
<dbReference type="FunFam" id="1.10.287.630:FF:000001">
    <property type="entry name" value="Cyclic nucleotide-gated channel alpha 3"/>
    <property type="match status" value="1"/>
</dbReference>
<evidence type="ECO:0000256" key="9">
    <source>
        <dbReference type="SAM" id="Phobius"/>
    </source>
</evidence>
<comment type="subcellular location">
    <subcellularLocation>
        <location evidence="1">Membrane</location>
        <topology evidence="1">Multi-pass membrane protein</topology>
    </subcellularLocation>
</comment>
<dbReference type="GO" id="GO:0005223">
    <property type="term" value="F:intracellularly cGMP-activated cation channel activity"/>
    <property type="evidence" value="ECO:0007669"/>
    <property type="project" value="TreeGrafter"/>
</dbReference>
<evidence type="ECO:0000259" key="10">
    <source>
        <dbReference type="PROSITE" id="PS50042"/>
    </source>
</evidence>
<feature type="transmembrane region" description="Helical" evidence="9">
    <location>
        <begin position="143"/>
        <end position="164"/>
    </location>
</feature>
<dbReference type="InterPro" id="IPR005821">
    <property type="entry name" value="Ion_trans_dom"/>
</dbReference>
<gene>
    <name evidence="11" type="primary">RvY_05128</name>
    <name evidence="11" type="synonym">RvY_05128.1</name>
    <name evidence="11" type="ORF">RvY_05128-1</name>
</gene>
<protein>
    <recommendedName>
        <fullName evidence="10">Cyclic nucleotide-binding domain-containing protein</fullName>
    </recommendedName>
</protein>
<keyword evidence="8" id="KW-0407">Ion channel</keyword>
<reference evidence="11 12" key="1">
    <citation type="journal article" date="2016" name="Nat. Commun.">
        <title>Extremotolerant tardigrade genome and improved radiotolerance of human cultured cells by tardigrade-unique protein.</title>
        <authorList>
            <person name="Hashimoto T."/>
            <person name="Horikawa D.D."/>
            <person name="Saito Y."/>
            <person name="Kuwahara H."/>
            <person name="Kozuka-Hata H."/>
            <person name="Shin-I T."/>
            <person name="Minakuchi Y."/>
            <person name="Ohishi K."/>
            <person name="Motoyama A."/>
            <person name="Aizu T."/>
            <person name="Enomoto A."/>
            <person name="Kondo K."/>
            <person name="Tanaka S."/>
            <person name="Hara Y."/>
            <person name="Koshikawa S."/>
            <person name="Sagara H."/>
            <person name="Miura T."/>
            <person name="Yokobori S."/>
            <person name="Miyagawa K."/>
            <person name="Suzuki Y."/>
            <person name="Kubo T."/>
            <person name="Oyama M."/>
            <person name="Kohara Y."/>
            <person name="Fujiyama A."/>
            <person name="Arakawa K."/>
            <person name="Katayama T."/>
            <person name="Toyoda A."/>
            <person name="Kunieda T."/>
        </authorList>
    </citation>
    <scope>NUCLEOTIDE SEQUENCE [LARGE SCALE GENOMIC DNA]</scope>
    <source>
        <strain evidence="11 12">YOKOZUNA-1</strain>
    </source>
</reference>
<dbReference type="PANTHER" id="PTHR45638:SF11">
    <property type="entry name" value="CYCLIC NUCLEOTIDE-GATED CATION CHANNEL SUBUNIT A"/>
    <property type="match status" value="1"/>
</dbReference>
<dbReference type="PROSITE" id="PS50042">
    <property type="entry name" value="CNMP_BINDING_3"/>
    <property type="match status" value="1"/>
</dbReference>
<dbReference type="InterPro" id="IPR050866">
    <property type="entry name" value="CNG_cation_channel"/>
</dbReference>
<dbReference type="PROSITE" id="PS00889">
    <property type="entry name" value="CNMP_BINDING_2"/>
    <property type="match status" value="1"/>
</dbReference>
<keyword evidence="3 9" id="KW-0812">Transmembrane</keyword>
<dbReference type="SUPFAM" id="SSF81324">
    <property type="entry name" value="Voltage-gated potassium channels"/>
    <property type="match status" value="1"/>
</dbReference>
<dbReference type="Pfam" id="PF00027">
    <property type="entry name" value="cNMP_binding"/>
    <property type="match status" value="1"/>
</dbReference>
<organism evidence="11 12">
    <name type="scientific">Ramazzottius varieornatus</name>
    <name type="common">Water bear</name>
    <name type="synonym">Tardigrade</name>
    <dbReference type="NCBI Taxonomy" id="947166"/>
    <lineage>
        <taxon>Eukaryota</taxon>
        <taxon>Metazoa</taxon>
        <taxon>Ecdysozoa</taxon>
        <taxon>Tardigrada</taxon>
        <taxon>Eutardigrada</taxon>
        <taxon>Parachela</taxon>
        <taxon>Hypsibioidea</taxon>
        <taxon>Ramazzottiidae</taxon>
        <taxon>Ramazzottius</taxon>
    </lineage>
</organism>
<proteinExistence type="predicted"/>
<dbReference type="STRING" id="947166.A0A1D1UZQ2"/>
<evidence type="ECO:0000256" key="1">
    <source>
        <dbReference type="ARBA" id="ARBA00004141"/>
    </source>
</evidence>
<evidence type="ECO:0000256" key="7">
    <source>
        <dbReference type="ARBA" id="ARBA00023286"/>
    </source>
</evidence>
<dbReference type="SMART" id="SM00100">
    <property type="entry name" value="cNMP"/>
    <property type="match status" value="1"/>
</dbReference>
<dbReference type="CDD" id="cd00038">
    <property type="entry name" value="CAP_ED"/>
    <property type="match status" value="1"/>
</dbReference>